<dbReference type="EMBL" id="JARAKF010000001">
    <property type="protein sequence ID" value="MDU8998715.1"/>
    <property type="molecule type" value="Genomic_DNA"/>
</dbReference>
<dbReference type="PANTHER" id="PTHR33055">
    <property type="entry name" value="TRANSPOSASE FOR INSERTION SEQUENCE ELEMENT IS1111A"/>
    <property type="match status" value="1"/>
</dbReference>
<dbReference type="Pfam" id="PF01548">
    <property type="entry name" value="DEDD_Tnp_IS110"/>
    <property type="match status" value="1"/>
</dbReference>
<feature type="domain" description="Transposase IS110-like N-terminal" evidence="1">
    <location>
        <begin position="29"/>
        <end position="179"/>
    </location>
</feature>
<dbReference type="InterPro" id="IPR002525">
    <property type="entry name" value="Transp_IS110-like_N"/>
</dbReference>
<dbReference type="Proteomes" id="UP001257627">
    <property type="component" value="Unassembled WGS sequence"/>
</dbReference>
<dbReference type="InterPro" id="IPR003346">
    <property type="entry name" value="Transposase_20"/>
</dbReference>
<reference evidence="3 4" key="1">
    <citation type="submission" date="2023-02" db="EMBL/GenBank/DDBJ databases">
        <authorList>
            <person name="Maleckis M."/>
        </authorList>
    </citation>
    <scope>NUCLEOTIDE SEQUENCE [LARGE SCALE GENOMIC DNA]</scope>
    <source>
        <strain evidence="3 4">P8-A2</strain>
    </source>
</reference>
<evidence type="ECO:0000259" key="2">
    <source>
        <dbReference type="Pfam" id="PF02371"/>
    </source>
</evidence>
<proteinExistence type="predicted"/>
<organism evidence="3 4">
    <name type="scientific">Streptomyces mirabilis</name>
    <dbReference type="NCBI Taxonomy" id="68239"/>
    <lineage>
        <taxon>Bacteria</taxon>
        <taxon>Bacillati</taxon>
        <taxon>Actinomycetota</taxon>
        <taxon>Actinomycetes</taxon>
        <taxon>Kitasatosporales</taxon>
        <taxon>Streptomycetaceae</taxon>
        <taxon>Streptomyces</taxon>
    </lineage>
</organism>
<dbReference type="PANTHER" id="PTHR33055:SF16">
    <property type="entry name" value="TRANSPOSASE FOR INSERTION SEQUENCE ELEMENT IS1547"/>
    <property type="match status" value="1"/>
</dbReference>
<evidence type="ECO:0000313" key="4">
    <source>
        <dbReference type="Proteomes" id="UP001257627"/>
    </source>
</evidence>
<sequence length="366" mass="40048">MVHIPPYEVAHDHDHLYVDTWSGVQVITIGIDPHKSSHTAVAVDTAGHQLAQRRFVVNAGTVRQLMRWCERWPERRFAVEGAKGLGRSLAQQLASAGEQVADVPSTLSARARLLATGGNRKPDAADALHVALFRHDLRTVEPEDQSTILRLLTERHADLVNERIRIINRLHAVLRDLLPGGAPTRLSAEKAATLMKGIHPATAADCCRCDLARDLLADLRRVDRQVRDNEAQMRDALAAARTALTVLPGLGTVLAAKLLGHVGDVTGFPTVDLFVSYTSTAPLDASSGKNTRHRLNTGGNRALDCVLHIIAVCQIRDGGRGQDYYLRKIAEGKTPAEARRALKRRLSNVVYRTLKRDHRTAIAAAA</sequence>
<dbReference type="InterPro" id="IPR047650">
    <property type="entry name" value="Transpos_IS110"/>
</dbReference>
<feature type="domain" description="Transposase IS116/IS110/IS902 C-terminal" evidence="2">
    <location>
        <begin position="243"/>
        <end position="325"/>
    </location>
</feature>
<evidence type="ECO:0000313" key="3">
    <source>
        <dbReference type="EMBL" id="MDU8998715.1"/>
    </source>
</evidence>
<dbReference type="Pfam" id="PF02371">
    <property type="entry name" value="Transposase_20"/>
    <property type="match status" value="1"/>
</dbReference>
<gene>
    <name evidence="3" type="ORF">PU648_41415</name>
</gene>
<protein>
    <submittedName>
        <fullName evidence="3">Transposase</fullName>
    </submittedName>
</protein>
<comment type="caution">
    <text evidence="3">The sequence shown here is derived from an EMBL/GenBank/DDBJ whole genome shotgun (WGS) entry which is preliminary data.</text>
</comment>
<keyword evidence="4" id="KW-1185">Reference proteome</keyword>
<name>A0ABU3UXS8_9ACTN</name>
<evidence type="ECO:0000259" key="1">
    <source>
        <dbReference type="Pfam" id="PF01548"/>
    </source>
</evidence>
<accession>A0ABU3UXS8</accession>
<dbReference type="RefSeq" id="WP_316735353.1">
    <property type="nucleotide sequence ID" value="NZ_JARAKF010000001.1"/>
</dbReference>